<organism evidence="2 3">
    <name type="scientific">Corynebacterium canis</name>
    <dbReference type="NCBI Taxonomy" id="679663"/>
    <lineage>
        <taxon>Bacteria</taxon>
        <taxon>Bacillati</taxon>
        <taxon>Actinomycetota</taxon>
        <taxon>Actinomycetes</taxon>
        <taxon>Mycobacteriales</taxon>
        <taxon>Corynebacteriaceae</taxon>
        <taxon>Corynebacterium</taxon>
    </lineage>
</organism>
<reference evidence="2 3" key="1">
    <citation type="submission" date="2019-08" db="EMBL/GenBank/DDBJ databases">
        <authorList>
            <person name="Lei W."/>
        </authorList>
    </citation>
    <scope>NUCLEOTIDE SEQUENCE [LARGE SCALE GENOMIC DNA]</scope>
    <source>
        <strain evidence="2 3">CCUG 58627</strain>
    </source>
</reference>
<dbReference type="PANTHER" id="PTHR36844:SF1">
    <property type="entry name" value="PROTEASE PRSW"/>
    <property type="match status" value="1"/>
</dbReference>
<protein>
    <submittedName>
        <fullName evidence="2">PrsW family intramembrane metalloprotease</fullName>
    </submittedName>
</protein>
<sequence>MHRDHTPGLPGCHHLYQHRCDPAGGHRGTTPRADRGGDMNRVYQPRSALWWVMLALGVVGYLSYMELMAARVNSAVLAGGMVVLLAPVLCGVVIWHCSQSRPLRPSVASVAFLLGACGATWVAMQGNQAFGFLYYVIPNHAEDWQPAIAGPFTEEWAKSVLILLIAVLCGLRHPVQGFCIGACVGLGFQTAENIFYVARGAVEDPNSDVEGALITAVLRLFTALASHWAFSAFAGVGVMLLLARRWLSGIALVFCGYLCHFLWNTPVEIGNGLGVLALKMLIVDGALFLLVRWMVRADVSQVAGEGRGRCAGDVVPG</sequence>
<dbReference type="PANTHER" id="PTHR36844">
    <property type="entry name" value="PROTEASE PRSW"/>
    <property type="match status" value="1"/>
</dbReference>
<evidence type="ECO:0000313" key="3">
    <source>
        <dbReference type="Proteomes" id="UP000320791"/>
    </source>
</evidence>
<feature type="transmembrane region" description="Helical" evidence="1">
    <location>
        <begin position="48"/>
        <end position="64"/>
    </location>
</feature>
<feature type="transmembrane region" description="Helical" evidence="1">
    <location>
        <begin position="107"/>
        <end position="136"/>
    </location>
</feature>
<feature type="transmembrane region" description="Helical" evidence="1">
    <location>
        <begin position="76"/>
        <end position="95"/>
    </location>
</feature>
<feature type="transmembrane region" description="Helical" evidence="1">
    <location>
        <begin position="246"/>
        <end position="263"/>
    </location>
</feature>
<dbReference type="Pfam" id="PF13367">
    <property type="entry name" value="PrsW-protease"/>
    <property type="match status" value="1"/>
</dbReference>
<dbReference type="InterPro" id="IPR026898">
    <property type="entry name" value="PrsW"/>
</dbReference>
<keyword evidence="1" id="KW-0472">Membrane</keyword>
<accession>A0A5C5UKZ1</accession>
<keyword evidence="2" id="KW-0645">Protease</keyword>
<feature type="transmembrane region" description="Helical" evidence="1">
    <location>
        <begin position="218"/>
        <end position="241"/>
    </location>
</feature>
<name>A0A5C5UKZ1_9CORY</name>
<gene>
    <name evidence="2" type="ORF">FRX94_05465</name>
</gene>
<dbReference type="Proteomes" id="UP000320791">
    <property type="component" value="Unassembled WGS sequence"/>
</dbReference>
<evidence type="ECO:0000256" key="1">
    <source>
        <dbReference type="SAM" id="Phobius"/>
    </source>
</evidence>
<dbReference type="OrthoDB" id="4524442at2"/>
<keyword evidence="3" id="KW-1185">Reference proteome</keyword>
<dbReference type="GO" id="GO:0008237">
    <property type="term" value="F:metallopeptidase activity"/>
    <property type="evidence" value="ECO:0007669"/>
    <property type="project" value="UniProtKB-KW"/>
</dbReference>
<keyword evidence="1" id="KW-1133">Transmembrane helix</keyword>
<feature type="transmembrane region" description="Helical" evidence="1">
    <location>
        <begin position="269"/>
        <end position="291"/>
    </location>
</feature>
<dbReference type="AlphaFoldDB" id="A0A5C5UKZ1"/>
<comment type="caution">
    <text evidence="2">The sequence shown here is derived from an EMBL/GenBank/DDBJ whole genome shotgun (WGS) entry which is preliminary data.</text>
</comment>
<evidence type="ECO:0000313" key="2">
    <source>
        <dbReference type="EMBL" id="TWT26509.1"/>
    </source>
</evidence>
<keyword evidence="1" id="KW-0812">Transmembrane</keyword>
<keyword evidence="2" id="KW-0482">Metalloprotease</keyword>
<dbReference type="EMBL" id="VOHM01000009">
    <property type="protein sequence ID" value="TWT26509.1"/>
    <property type="molecule type" value="Genomic_DNA"/>
</dbReference>
<dbReference type="GO" id="GO:0006508">
    <property type="term" value="P:proteolysis"/>
    <property type="evidence" value="ECO:0007669"/>
    <property type="project" value="UniProtKB-KW"/>
</dbReference>
<keyword evidence="2" id="KW-0378">Hydrolase</keyword>
<proteinExistence type="predicted"/>